<organism evidence="11">
    <name type="scientific">Trypanosoma brucei</name>
    <dbReference type="NCBI Taxonomy" id="5691"/>
    <lineage>
        <taxon>Eukaryota</taxon>
        <taxon>Discoba</taxon>
        <taxon>Euglenozoa</taxon>
        <taxon>Kinetoplastea</taxon>
        <taxon>Metakinetoplastina</taxon>
        <taxon>Trypanosomatida</taxon>
        <taxon>Trypanosomatidae</taxon>
        <taxon>Trypanosoma</taxon>
    </lineage>
</organism>
<reference evidence="11" key="2">
    <citation type="journal article" date="1994" name="Mol. Biochem. Parasitol.">
        <title>The serum resistance-associated (SRA) gene of Trypanosoma brucei rhodesiense encodes a variant surface glycoprotein-like protein.</title>
        <authorList>
            <person name="De Greef C."/>
            <person name="Hamers R."/>
        </authorList>
    </citation>
    <scope>NUCLEOTIDE SEQUENCE</scope>
</reference>
<feature type="chain" id="PRO_5004203210" evidence="8">
    <location>
        <begin position="23"/>
        <end position="410"/>
    </location>
</feature>
<sequence>MPRNSGRTTSTLALAVALKLLAVPVSPSGTAFDEEPVKKVCKVEKNLADVAGIALAKINNLIKQVSAATEAEARMTLAAASTDHSNISALYAAASNIVTRCVLNAVHALTSLAPIALTAATNGAKTSGHISEVIDILQQASQGKTEGKCIVKSGGGTTTVAIRQLYNKIGDLEKQTTNNCGTSVTEVLEHILKQEALKEAVLSIVKKPKGAPDKTAADELVTALINGVVPNSTAQTQKLKEKILNTLVPKLVEGSKSQVKLRILKYPGKIQKSKLVSIQELKTRVEPESSTESCKQQVATNQAQEAFCNAIGDDKDKCNNETRCSYDDSKGSDKKCTYNAEKAEANGAPATQPQGGVNEATTGNCKGKLEPGCTKAQEYEWEGKESKDSSFLVDMKLALNMVAAFVAFLF</sequence>
<evidence type="ECO:0000256" key="4">
    <source>
        <dbReference type="ARBA" id="ARBA00022622"/>
    </source>
</evidence>
<dbReference type="InterPro" id="IPR001812">
    <property type="entry name" value="Trypano_VSG_A_N_dom"/>
</dbReference>
<dbReference type="EMBL" id="Z37159">
    <property type="protein sequence ID" value="CAA85518.2"/>
    <property type="molecule type" value="mRNA"/>
</dbReference>
<dbReference type="GO" id="GO:0042783">
    <property type="term" value="P:symbiont-mediated evasion of host immune response"/>
    <property type="evidence" value="ECO:0007669"/>
    <property type="project" value="InterPro"/>
</dbReference>
<comment type="function">
    <text evidence="1">VSG forms a coat on the surface of the parasite. The trypanosome evades the immune response of the host by expressing a series of antigenically distinct VSGs from an estimated 1000 VSG genes.</text>
</comment>
<evidence type="ECO:0000259" key="10">
    <source>
        <dbReference type="Pfam" id="PF10659"/>
    </source>
</evidence>
<protein>
    <submittedName>
        <fullName evidence="11">VSG-like protein</fullName>
    </submittedName>
</protein>
<dbReference type="AlphaFoldDB" id="Q26807"/>
<evidence type="ECO:0000256" key="6">
    <source>
        <dbReference type="ARBA" id="ARBA00023180"/>
    </source>
</evidence>
<feature type="domain" description="Trypanosome variant surface glycoprotein C-terminal" evidence="10">
    <location>
        <begin position="308"/>
        <end position="409"/>
    </location>
</feature>
<evidence type="ECO:0000256" key="5">
    <source>
        <dbReference type="ARBA" id="ARBA00023136"/>
    </source>
</evidence>
<proteinExistence type="evidence at transcript level"/>
<reference evidence="11" key="1">
    <citation type="thesis" date="1991" institute="Dienst Hematologie-Immunologie (HEIM)" country="Vrije Universiteit Brussel">
        <authorList>
            <person name="De Greef C."/>
        </authorList>
    </citation>
    <scope>NUCLEOTIDE SEQUENCE</scope>
</reference>
<accession>Q26807</accession>
<keyword evidence="4" id="KW-0336">GPI-anchor</keyword>
<evidence type="ECO:0000259" key="9">
    <source>
        <dbReference type="Pfam" id="PF00913"/>
    </source>
</evidence>
<dbReference type="Pfam" id="PF10659">
    <property type="entry name" value="Trypan_glycop_C"/>
    <property type="match status" value="1"/>
</dbReference>
<dbReference type="SMR" id="Q26807"/>
<dbReference type="SUPFAM" id="SSF58087">
    <property type="entry name" value="Variant surface glycoprotein (N-terminal domain)"/>
    <property type="match status" value="1"/>
</dbReference>
<dbReference type="Gene3D" id="3.30.1680.40">
    <property type="match status" value="1"/>
</dbReference>
<dbReference type="VEuPathDB" id="TriTrypDB:Tb927.9.17380"/>
<keyword evidence="5" id="KW-0472">Membrane</keyword>
<keyword evidence="7" id="KW-0449">Lipoprotein</keyword>
<dbReference type="GO" id="GO:0098552">
    <property type="term" value="C:side of membrane"/>
    <property type="evidence" value="ECO:0007669"/>
    <property type="project" value="UniProtKB-KW"/>
</dbReference>
<dbReference type="VEuPathDB" id="TriTrypDB:Tb427_000397400"/>
<keyword evidence="3" id="KW-1003">Cell membrane</keyword>
<evidence type="ECO:0000256" key="7">
    <source>
        <dbReference type="ARBA" id="ARBA00023288"/>
    </source>
</evidence>
<keyword evidence="6" id="KW-0325">Glycoprotein</keyword>
<dbReference type="Gene3D" id="3.90.150.10">
    <property type="entry name" value="Variant Surface Glycoprotein, subunit A domain 1"/>
    <property type="match status" value="1"/>
</dbReference>
<evidence type="ECO:0000256" key="3">
    <source>
        <dbReference type="ARBA" id="ARBA00022475"/>
    </source>
</evidence>
<name>Q26807_9TRYP</name>
<reference evidence="11" key="3">
    <citation type="submission" date="2002-10" db="EMBL/GenBank/DDBJ databases">
        <authorList>
            <person name="De Greef C."/>
        </authorList>
    </citation>
    <scope>NUCLEOTIDE SEQUENCE</scope>
</reference>
<keyword evidence="8" id="KW-0732">Signal</keyword>
<evidence type="ECO:0000256" key="1">
    <source>
        <dbReference type="ARBA" id="ARBA00002523"/>
    </source>
</evidence>
<dbReference type="GO" id="GO:0005886">
    <property type="term" value="C:plasma membrane"/>
    <property type="evidence" value="ECO:0007669"/>
    <property type="project" value="UniProtKB-SubCell"/>
</dbReference>
<dbReference type="Pfam" id="PF00913">
    <property type="entry name" value="Trypan_glycop"/>
    <property type="match status" value="1"/>
</dbReference>
<evidence type="ECO:0000256" key="2">
    <source>
        <dbReference type="ARBA" id="ARBA00004609"/>
    </source>
</evidence>
<feature type="signal peptide" evidence="8">
    <location>
        <begin position="1"/>
        <end position="22"/>
    </location>
</feature>
<dbReference type="InterPro" id="IPR019609">
    <property type="entry name" value="Variant_surf_glycoprt_trypan_C"/>
</dbReference>
<gene>
    <name evidence="11" type="primary">sra</name>
</gene>
<comment type="subcellular location">
    <subcellularLocation>
        <location evidence="2">Cell membrane</location>
        <topology evidence="2">Lipid-anchor</topology>
        <topology evidence="2">GPI-anchor</topology>
    </subcellularLocation>
</comment>
<dbReference type="VEuPathDB" id="TriTrypDB:Tb427_000562900"/>
<dbReference type="Gene3D" id="3.30.1680.30">
    <property type="match status" value="1"/>
</dbReference>
<dbReference type="VEuPathDB" id="TriTrypDB:Tb1125.9.17380"/>
<evidence type="ECO:0000313" key="11">
    <source>
        <dbReference type="EMBL" id="CAA85518.2"/>
    </source>
</evidence>
<feature type="domain" description="Trypanosome variant surface glycoprotein A-type N-terminal" evidence="9">
    <location>
        <begin position="14"/>
        <end position="165"/>
    </location>
</feature>
<evidence type="ECO:0000256" key="8">
    <source>
        <dbReference type="SAM" id="SignalP"/>
    </source>
</evidence>